<dbReference type="PIRSF" id="PIRSF039032">
    <property type="entry name" value="HigB-2"/>
    <property type="match status" value="1"/>
</dbReference>
<name>A0A9J6RLI1_9GAMM</name>
<dbReference type="InterPro" id="IPR009387">
    <property type="entry name" value="HigB-2"/>
</dbReference>
<sequence length="106" mass="12114">MGAMVIIETSVFTRLIKELMSDDEYKNLQEALVSRPNMGDLIKGSGGIRKVRWQLEGRGKSGGVRVIYYWVVNDDHIRMLYVYPKGKQVSLSKAQVAQLKAIVERW</sequence>
<dbReference type="Pfam" id="PF06296">
    <property type="entry name" value="RelE"/>
    <property type="match status" value="1"/>
</dbReference>
<dbReference type="EMBL" id="JAPTGG010000005">
    <property type="protein sequence ID" value="MCZ0865064.1"/>
    <property type="molecule type" value="Genomic_DNA"/>
</dbReference>
<comment type="caution">
    <text evidence="1">The sequence shown here is derived from an EMBL/GenBank/DDBJ whole genome shotgun (WGS) entry which is preliminary data.</text>
</comment>
<gene>
    <name evidence="1" type="ORF">O0V09_07630</name>
</gene>
<dbReference type="Proteomes" id="UP001069090">
    <property type="component" value="Unassembled WGS sequence"/>
</dbReference>
<protein>
    <submittedName>
        <fullName evidence="1">Type II toxin-antitoxin system RelE/ParE family toxin</fullName>
    </submittedName>
</protein>
<dbReference type="RefSeq" id="WP_258331215.1">
    <property type="nucleotide sequence ID" value="NZ_JAPTGG010000005.1"/>
</dbReference>
<proteinExistence type="predicted"/>
<organism evidence="1 2">
    <name type="scientific">Dasania phycosphaerae</name>
    <dbReference type="NCBI Taxonomy" id="2950436"/>
    <lineage>
        <taxon>Bacteria</taxon>
        <taxon>Pseudomonadati</taxon>
        <taxon>Pseudomonadota</taxon>
        <taxon>Gammaproteobacteria</taxon>
        <taxon>Cellvibrionales</taxon>
        <taxon>Spongiibacteraceae</taxon>
        <taxon>Dasania</taxon>
    </lineage>
</organism>
<reference evidence="1 2" key="1">
    <citation type="submission" date="2022-12" db="EMBL/GenBank/DDBJ databases">
        <title>Dasania phycosphaerae sp. nov., isolated from particulate material of the south coast of Korea.</title>
        <authorList>
            <person name="Jiang Y."/>
        </authorList>
    </citation>
    <scope>NUCLEOTIDE SEQUENCE [LARGE SCALE GENOMIC DNA]</scope>
    <source>
        <strain evidence="1 2">GY-19</strain>
    </source>
</reference>
<accession>A0A9J6RLI1</accession>
<evidence type="ECO:0000313" key="1">
    <source>
        <dbReference type="EMBL" id="MCZ0865064.1"/>
    </source>
</evidence>
<evidence type="ECO:0000313" key="2">
    <source>
        <dbReference type="Proteomes" id="UP001069090"/>
    </source>
</evidence>
<dbReference type="AlphaFoldDB" id="A0A9J6RLI1"/>
<keyword evidence="2" id="KW-1185">Reference proteome</keyword>